<feature type="transmembrane region" description="Helical" evidence="1">
    <location>
        <begin position="6"/>
        <end position="26"/>
    </location>
</feature>
<comment type="caution">
    <text evidence="2">The sequence shown here is derived from an EMBL/GenBank/DDBJ whole genome shotgun (WGS) entry which is preliminary data.</text>
</comment>
<dbReference type="Proteomes" id="UP000003764">
    <property type="component" value="Unassembled WGS sequence"/>
</dbReference>
<evidence type="ECO:0000313" key="3">
    <source>
        <dbReference type="Proteomes" id="UP000003764"/>
    </source>
</evidence>
<keyword evidence="1" id="KW-1133">Transmembrane helix</keyword>
<reference evidence="2 3" key="1">
    <citation type="submission" date="2010-04" db="EMBL/GenBank/DDBJ databases">
        <authorList>
            <person name="Muzny D."/>
            <person name="Qin X."/>
            <person name="Deng J."/>
            <person name="Jiang H."/>
            <person name="Liu Y."/>
            <person name="Qu J."/>
            <person name="Song X.-Z."/>
            <person name="Zhang L."/>
            <person name="Thornton R."/>
            <person name="Coyle M."/>
            <person name="Francisco L."/>
            <person name="Jackson L."/>
            <person name="Javaid M."/>
            <person name="Korchina V."/>
            <person name="Kovar C."/>
            <person name="Mata R."/>
            <person name="Mathew T."/>
            <person name="Ngo R."/>
            <person name="Nguyen L."/>
            <person name="Nguyen N."/>
            <person name="Okwuonu G."/>
            <person name="Ongeri F."/>
            <person name="Pham C."/>
            <person name="Simmons D."/>
            <person name="Wilczek-Boney K."/>
            <person name="Hale W."/>
            <person name="Jakkamsetti A."/>
            <person name="Pham P."/>
            <person name="Ruth R."/>
            <person name="San Lucas F."/>
            <person name="Warren J."/>
            <person name="Zhang J."/>
            <person name="Zhao Z."/>
            <person name="Zhou C."/>
            <person name="Zhu D."/>
            <person name="Lee S."/>
            <person name="Bess C."/>
            <person name="Blankenburg K."/>
            <person name="Forbes L."/>
            <person name="Fu Q."/>
            <person name="Gubbala S."/>
            <person name="Hirani K."/>
            <person name="Jayaseelan J.C."/>
            <person name="Lara F."/>
            <person name="Munidasa M."/>
            <person name="Palculict T."/>
            <person name="Patil S."/>
            <person name="Pu L.-L."/>
            <person name="Saada N."/>
            <person name="Tang L."/>
            <person name="Weissenberger G."/>
            <person name="Zhu Y."/>
            <person name="Hemphill L."/>
            <person name="Shang Y."/>
            <person name="Youmans B."/>
            <person name="Ayvaz T."/>
            <person name="Ross M."/>
            <person name="Santibanez J."/>
            <person name="Aqrawi P."/>
            <person name="Gross S."/>
            <person name="Joshi V."/>
            <person name="Fowler G."/>
            <person name="Nazareth L."/>
            <person name="Reid J."/>
            <person name="Worley K."/>
            <person name="Petrosino J."/>
            <person name="Highlander S."/>
            <person name="Gibbs R."/>
            <person name="Gibbs R."/>
        </authorList>
    </citation>
    <scope>NUCLEOTIDE SEQUENCE [LARGE SCALE GENOMIC DNA]</scope>
    <source>
        <strain evidence="2 3">ATCC 11563</strain>
    </source>
</reference>
<evidence type="ECO:0000313" key="2">
    <source>
        <dbReference type="EMBL" id="EFG49817.1"/>
    </source>
</evidence>
<proteinExistence type="predicted"/>
<organism evidence="2 3">
    <name type="scientific">Aerococcus viridans (strain ATCC 11563 / DSM 20340 / CCUG 4311 / JCM 20461 / NBRC 12219 / NCTC 8251 / M1)</name>
    <dbReference type="NCBI Taxonomy" id="655812"/>
    <lineage>
        <taxon>Bacteria</taxon>
        <taxon>Bacillati</taxon>
        <taxon>Bacillota</taxon>
        <taxon>Bacilli</taxon>
        <taxon>Lactobacillales</taxon>
        <taxon>Aerococcaceae</taxon>
        <taxon>Aerococcus</taxon>
    </lineage>
</organism>
<sequence length="62" mass="7079">MWLGVLSQFVLPLYQFTVLFFNFPIFSIKAPSSKKLILIKKSLFNGKKIGVGKSPNPKIFNF</sequence>
<evidence type="ECO:0000256" key="1">
    <source>
        <dbReference type="SAM" id="Phobius"/>
    </source>
</evidence>
<gene>
    <name evidence="2" type="ORF">HMPREF0061_0833</name>
</gene>
<keyword evidence="1" id="KW-0812">Transmembrane</keyword>
<protein>
    <submittedName>
        <fullName evidence="2">Uncharacterized protein</fullName>
    </submittedName>
</protein>
<keyword evidence="3" id="KW-1185">Reference proteome</keyword>
<dbReference type="EMBL" id="ADNT01000061">
    <property type="protein sequence ID" value="EFG49817.1"/>
    <property type="molecule type" value="Genomic_DNA"/>
</dbReference>
<accession>A0ABP2I7A8</accession>
<keyword evidence="1" id="KW-0472">Membrane</keyword>
<name>A0ABP2I7A8_AERVM</name>